<comment type="caution">
    <text evidence="8">The sequence shown here is derived from an EMBL/GenBank/DDBJ whole genome shotgun (WGS) entry which is preliminary data.</text>
</comment>
<organism evidence="8 9">
    <name type="scientific">Aliibacillus thermotolerans</name>
    <dbReference type="NCBI Taxonomy" id="1834418"/>
    <lineage>
        <taxon>Bacteria</taxon>
        <taxon>Bacillati</taxon>
        <taxon>Bacillota</taxon>
        <taxon>Bacilli</taxon>
        <taxon>Bacillales</taxon>
        <taxon>Bacillaceae</taxon>
        <taxon>Aliibacillus</taxon>
    </lineage>
</organism>
<dbReference type="NCBIfam" id="NF033795">
    <property type="entry name" value="chaper_CopZ_Bs"/>
    <property type="match status" value="1"/>
</dbReference>
<keyword evidence="3" id="KW-0963">Cytoplasm</keyword>
<evidence type="ECO:0000256" key="1">
    <source>
        <dbReference type="ARBA" id="ARBA00004496"/>
    </source>
</evidence>
<proteinExistence type="predicted"/>
<evidence type="ECO:0000259" key="7">
    <source>
        <dbReference type="PROSITE" id="PS50846"/>
    </source>
</evidence>
<protein>
    <recommendedName>
        <fullName evidence="2">Copper chaperone CopZ</fullName>
    </recommendedName>
</protein>
<evidence type="ECO:0000256" key="4">
    <source>
        <dbReference type="ARBA" id="ARBA00022723"/>
    </source>
</evidence>
<keyword evidence="9" id="KW-1185">Reference proteome</keyword>
<dbReference type="CDD" id="cd00371">
    <property type="entry name" value="HMA"/>
    <property type="match status" value="1"/>
</dbReference>
<dbReference type="SUPFAM" id="SSF55008">
    <property type="entry name" value="HMA, heavy metal-associated domain"/>
    <property type="match status" value="1"/>
</dbReference>
<dbReference type="InterPro" id="IPR049740">
    <property type="entry name" value="CopZ"/>
</dbReference>
<evidence type="ECO:0000313" key="9">
    <source>
        <dbReference type="Proteomes" id="UP001596143"/>
    </source>
</evidence>
<dbReference type="Proteomes" id="UP001596143">
    <property type="component" value="Unassembled WGS sequence"/>
</dbReference>
<evidence type="ECO:0000256" key="6">
    <source>
        <dbReference type="ARBA" id="ARBA00023186"/>
    </source>
</evidence>
<reference evidence="9" key="1">
    <citation type="journal article" date="2019" name="Int. J. Syst. Evol. Microbiol.">
        <title>The Global Catalogue of Microorganisms (GCM) 10K type strain sequencing project: providing services to taxonomists for standard genome sequencing and annotation.</title>
        <authorList>
            <consortium name="The Broad Institute Genomics Platform"/>
            <consortium name="The Broad Institute Genome Sequencing Center for Infectious Disease"/>
            <person name="Wu L."/>
            <person name="Ma J."/>
        </authorList>
    </citation>
    <scope>NUCLEOTIDE SEQUENCE [LARGE SCALE GENOMIC DNA]</scope>
    <source>
        <strain evidence="9">CGMCC 1.15790</strain>
    </source>
</reference>
<dbReference type="InterPro" id="IPR017969">
    <property type="entry name" value="Heavy-metal-associated_CS"/>
</dbReference>
<dbReference type="PROSITE" id="PS50846">
    <property type="entry name" value="HMA_2"/>
    <property type="match status" value="1"/>
</dbReference>
<dbReference type="InterPro" id="IPR000428">
    <property type="entry name" value="Cu-bd"/>
</dbReference>
<dbReference type="InterPro" id="IPR006121">
    <property type="entry name" value="HMA_dom"/>
</dbReference>
<sequence>MKTETIQVKGMSCDHCVKAVEGSVSKLSGVSKVNVNLSEGTVTVSYDERKTSHEEIVETIDDQGYDVVAG</sequence>
<keyword evidence="4" id="KW-0479">Metal-binding</keyword>
<dbReference type="NCBIfam" id="TIGR00003">
    <property type="entry name" value="copper ion binding protein"/>
    <property type="match status" value="1"/>
</dbReference>
<accession>A0ABW0U2F7</accession>
<comment type="subcellular location">
    <subcellularLocation>
        <location evidence="1">Cytoplasm</location>
    </subcellularLocation>
</comment>
<name>A0ABW0U2F7_9BACI</name>
<evidence type="ECO:0000313" key="8">
    <source>
        <dbReference type="EMBL" id="MFC5627642.1"/>
    </source>
</evidence>
<dbReference type="Pfam" id="PF00403">
    <property type="entry name" value="HMA"/>
    <property type="match status" value="1"/>
</dbReference>
<evidence type="ECO:0000256" key="3">
    <source>
        <dbReference type="ARBA" id="ARBA00022490"/>
    </source>
</evidence>
<dbReference type="PRINTS" id="PR00944">
    <property type="entry name" value="CUEXPORT"/>
</dbReference>
<dbReference type="EMBL" id="JBHSPF010000009">
    <property type="protein sequence ID" value="MFC5627642.1"/>
    <property type="molecule type" value="Genomic_DNA"/>
</dbReference>
<keyword evidence="6" id="KW-0143">Chaperone</keyword>
<feature type="domain" description="HMA" evidence="7">
    <location>
        <begin position="2"/>
        <end position="68"/>
    </location>
</feature>
<dbReference type="RefSeq" id="WP_270896665.1">
    <property type="nucleotide sequence ID" value="NZ_JBHSPF010000009.1"/>
</dbReference>
<gene>
    <name evidence="8" type="primary">copZ</name>
    <name evidence="8" type="ORF">ACFPTR_01850</name>
</gene>
<keyword evidence="5" id="KW-0186">Copper</keyword>
<dbReference type="PROSITE" id="PS01047">
    <property type="entry name" value="HMA_1"/>
    <property type="match status" value="1"/>
</dbReference>
<dbReference type="InterPro" id="IPR036163">
    <property type="entry name" value="HMA_dom_sf"/>
</dbReference>
<dbReference type="PANTHER" id="PTHR46594:SF4">
    <property type="entry name" value="P-TYPE CATION-TRANSPORTING ATPASE"/>
    <property type="match status" value="1"/>
</dbReference>
<dbReference type="InterPro" id="IPR006122">
    <property type="entry name" value="HMA_Cu_ion-bd"/>
</dbReference>
<evidence type="ECO:0000256" key="2">
    <source>
        <dbReference type="ARBA" id="ARBA00015313"/>
    </source>
</evidence>
<dbReference type="PANTHER" id="PTHR46594">
    <property type="entry name" value="P-TYPE CATION-TRANSPORTING ATPASE"/>
    <property type="match status" value="1"/>
</dbReference>
<dbReference type="Gene3D" id="3.30.70.100">
    <property type="match status" value="1"/>
</dbReference>
<evidence type="ECO:0000256" key="5">
    <source>
        <dbReference type="ARBA" id="ARBA00023008"/>
    </source>
</evidence>